<feature type="transmembrane region" description="Helical" evidence="2">
    <location>
        <begin position="137"/>
        <end position="157"/>
    </location>
</feature>
<evidence type="ECO:0000256" key="2">
    <source>
        <dbReference type="SAM" id="Phobius"/>
    </source>
</evidence>
<accession>A0A1D2AAR0</accession>
<dbReference type="EMBL" id="GDKF01002340">
    <property type="protein sequence ID" value="JAT76282.1"/>
    <property type="molecule type" value="Transcribed_RNA"/>
</dbReference>
<sequence length="242" mass="26012">MGKLIPIVVILLAAASAGVSIAVISIIRSSLWFTTGGWWGGWWYSTGSFCYLSTSSANLCSYGYVVGAVSIFLSFFVFFTQFSKLRPQWSPHNKIEVLVLGFGTIWWFPYAVVTTVYGKRADSAGLSQKSERTSVWALAWAAFGLFTLQLVACILDFGNHSKIEGPAGAQYGSSPPYQGNAQYPAQQYGAAPQYGSAYAYGNATYQPPPQYPPPYQPGGTGTVTGFPQQAPGSAPPQAVRPV</sequence>
<feature type="transmembrane region" description="Helical" evidence="2">
    <location>
        <begin position="62"/>
        <end position="83"/>
    </location>
</feature>
<feature type="compositionally biased region" description="Low complexity" evidence="1">
    <location>
        <begin position="227"/>
        <end position="242"/>
    </location>
</feature>
<proteinExistence type="predicted"/>
<keyword evidence="2" id="KW-0812">Transmembrane</keyword>
<evidence type="ECO:0008006" key="4">
    <source>
        <dbReference type="Google" id="ProtNLM"/>
    </source>
</evidence>
<reference evidence="3" key="1">
    <citation type="submission" date="2015-08" db="EMBL/GenBank/DDBJ databases">
        <authorList>
            <person name="Babu N.S."/>
            <person name="Beckwith C.J."/>
            <person name="Beseler K.G."/>
            <person name="Brison A."/>
            <person name="Carone J.V."/>
            <person name="Caskin T.P."/>
            <person name="Diamond M."/>
            <person name="Durham M.E."/>
            <person name="Foxe J.M."/>
            <person name="Go M."/>
            <person name="Henderson B.A."/>
            <person name="Jones I.B."/>
            <person name="McGettigan J.A."/>
            <person name="Micheletti S.J."/>
            <person name="Nasrallah M.E."/>
            <person name="Ortiz D."/>
            <person name="Piller C.R."/>
            <person name="Privatt S.R."/>
            <person name="Schneider S.L."/>
            <person name="Sharp S."/>
            <person name="Smith T.C."/>
            <person name="Stanton J.D."/>
            <person name="Ullery H.E."/>
            <person name="Wilson R.J."/>
            <person name="Serrano M.G."/>
            <person name="Buck G."/>
            <person name="Lee V."/>
            <person name="Wang Y."/>
            <person name="Carvalho R."/>
            <person name="Voegtly L."/>
            <person name="Shi R."/>
            <person name="Duckworth R."/>
            <person name="Johnson A."/>
            <person name="Loviza R."/>
            <person name="Walstead R."/>
            <person name="Shah Z."/>
            <person name="Kiflezghi M."/>
            <person name="Wade K."/>
            <person name="Ball S.L."/>
            <person name="Bradley K.W."/>
            <person name="Asai D.J."/>
            <person name="Bowman C.A."/>
            <person name="Russell D.A."/>
            <person name="Pope W.H."/>
            <person name="Jacobs-Sera D."/>
            <person name="Hendrix R.W."/>
            <person name="Hatfull G.F."/>
        </authorList>
    </citation>
    <scope>NUCLEOTIDE SEQUENCE</scope>
</reference>
<organism evidence="3">
    <name type="scientific">Auxenochlorella protothecoides</name>
    <name type="common">Green microalga</name>
    <name type="synonym">Chlorella protothecoides</name>
    <dbReference type="NCBI Taxonomy" id="3075"/>
    <lineage>
        <taxon>Eukaryota</taxon>
        <taxon>Viridiplantae</taxon>
        <taxon>Chlorophyta</taxon>
        <taxon>core chlorophytes</taxon>
        <taxon>Trebouxiophyceae</taxon>
        <taxon>Chlorellales</taxon>
        <taxon>Chlorellaceae</taxon>
        <taxon>Auxenochlorella</taxon>
    </lineage>
</organism>
<evidence type="ECO:0000313" key="3">
    <source>
        <dbReference type="EMBL" id="JAT76282.1"/>
    </source>
</evidence>
<feature type="transmembrane region" description="Helical" evidence="2">
    <location>
        <begin position="95"/>
        <end position="117"/>
    </location>
</feature>
<feature type="compositionally biased region" description="Pro residues" evidence="1">
    <location>
        <begin position="206"/>
        <end position="216"/>
    </location>
</feature>
<feature type="region of interest" description="Disordered" evidence="1">
    <location>
        <begin position="205"/>
        <end position="242"/>
    </location>
</feature>
<dbReference type="AlphaFoldDB" id="A0A1D2AAR0"/>
<name>A0A1D2AAR0_AUXPR</name>
<keyword evidence="2" id="KW-0472">Membrane</keyword>
<gene>
    <name evidence="3" type="ORF">g.10625</name>
</gene>
<protein>
    <recommendedName>
        <fullName evidence="4">MARVEL domain-containing protein</fullName>
    </recommendedName>
</protein>
<keyword evidence="2" id="KW-1133">Transmembrane helix</keyword>
<evidence type="ECO:0000256" key="1">
    <source>
        <dbReference type="SAM" id="MobiDB-lite"/>
    </source>
</evidence>